<dbReference type="Pfam" id="PF02784">
    <property type="entry name" value="Orn_Arg_deC_N"/>
    <property type="match status" value="1"/>
</dbReference>
<dbReference type="PRINTS" id="PR01179">
    <property type="entry name" value="ODADCRBXLASE"/>
</dbReference>
<dbReference type="AlphaFoldDB" id="A0A3B0UG23"/>
<dbReference type="PROSITE" id="PS00878">
    <property type="entry name" value="ODR_DC_2_1"/>
    <property type="match status" value="1"/>
</dbReference>
<evidence type="ECO:0000256" key="3">
    <source>
        <dbReference type="ARBA" id="ARBA00022898"/>
    </source>
</evidence>
<dbReference type="NCBIfam" id="TIGR01048">
    <property type="entry name" value="lysA"/>
    <property type="match status" value="1"/>
</dbReference>
<dbReference type="FunFam" id="3.20.20.10:FF:000003">
    <property type="entry name" value="Diaminopimelate decarboxylase"/>
    <property type="match status" value="1"/>
</dbReference>
<proteinExistence type="predicted"/>
<sequence length="356" mass="39751">MELKNKTFRMQGLDLLTVAKEFGTPLYVYDAESIKSQYNKLINAFPKTKIKLKYAAKALTNISILKYLRSIGAGLDAVSIQEAELGIMAGFKPEEIMYTPNGVSFEEIIEGVEKGVMLNIDNISILEQFGNKYQDSVPVCIRINPHLMAGGNHKISTGHIDSKFGVSILQMRHLLRVIKTYNINVTGVHMHTGSDILDATVFLNGADLLFDVAKQLKTIEFIDFGSGFKVPYHDSDVQVDVADLGKKISKAFNDFCKEYGRELQLWFEPGKYLVSESGVLLAKTNVVKTTPATVFAGVDSGLNHLIRPMMYDAYHDIINISNTEGTQRVYTIVGYICETDTFGWDRKLHEISEGDI</sequence>
<dbReference type="PANTHER" id="PTHR43727">
    <property type="entry name" value="DIAMINOPIMELATE DECARBOXYLASE"/>
    <property type="match status" value="1"/>
</dbReference>
<dbReference type="PANTHER" id="PTHR43727:SF2">
    <property type="entry name" value="GROUP IV DECARBOXYLASE"/>
    <property type="match status" value="1"/>
</dbReference>
<dbReference type="InterPro" id="IPR029066">
    <property type="entry name" value="PLP-binding_barrel"/>
</dbReference>
<comment type="cofactor">
    <cofactor evidence="1">
        <name>pyridoxal 5'-phosphate</name>
        <dbReference type="ChEBI" id="CHEBI:597326"/>
    </cofactor>
</comment>
<reference evidence="7" key="1">
    <citation type="submission" date="2018-06" db="EMBL/GenBank/DDBJ databases">
        <authorList>
            <person name="Zhirakovskaya E."/>
        </authorList>
    </citation>
    <scope>NUCLEOTIDE SEQUENCE</scope>
</reference>
<gene>
    <name evidence="7" type="ORF">MNBD_BACTEROID06-1659</name>
</gene>
<dbReference type="InterPro" id="IPR009006">
    <property type="entry name" value="Ala_racemase/Decarboxylase_C"/>
</dbReference>
<feature type="domain" description="Orn/DAP/Arg decarboxylase 2 N-terminal" evidence="6">
    <location>
        <begin position="32"/>
        <end position="275"/>
    </location>
</feature>
<dbReference type="PRINTS" id="PR01181">
    <property type="entry name" value="DAPDCRBXLASE"/>
</dbReference>
<keyword evidence="2" id="KW-0210">Decarboxylase</keyword>
<dbReference type="EMBL" id="UOES01000206">
    <property type="protein sequence ID" value="VAW27283.1"/>
    <property type="molecule type" value="Genomic_DNA"/>
</dbReference>
<dbReference type="SUPFAM" id="SSF51419">
    <property type="entry name" value="PLP-binding barrel"/>
    <property type="match status" value="1"/>
</dbReference>
<keyword evidence="4 7" id="KW-0456">Lyase</keyword>
<dbReference type="Pfam" id="PF00278">
    <property type="entry name" value="Orn_DAP_Arg_deC"/>
    <property type="match status" value="1"/>
</dbReference>
<dbReference type="EC" id="4.1.1.20" evidence="7"/>
<keyword evidence="3" id="KW-0663">Pyridoxal phosphate</keyword>
<dbReference type="InterPro" id="IPR022643">
    <property type="entry name" value="De-COase2_C"/>
</dbReference>
<dbReference type="GO" id="GO:0009089">
    <property type="term" value="P:lysine biosynthetic process via diaminopimelate"/>
    <property type="evidence" value="ECO:0007669"/>
    <property type="project" value="InterPro"/>
</dbReference>
<dbReference type="InterPro" id="IPR002986">
    <property type="entry name" value="DAP_deCOOHase_LysA"/>
</dbReference>
<dbReference type="Gene3D" id="2.40.37.10">
    <property type="entry name" value="Lyase, Ornithine Decarboxylase, Chain A, domain 1"/>
    <property type="match status" value="1"/>
</dbReference>
<feature type="domain" description="Orn/DAP/Arg decarboxylase 2 C-terminal" evidence="5">
    <location>
        <begin position="27"/>
        <end position="356"/>
    </location>
</feature>
<evidence type="ECO:0000313" key="7">
    <source>
        <dbReference type="EMBL" id="VAW27283.1"/>
    </source>
</evidence>
<dbReference type="CDD" id="cd06828">
    <property type="entry name" value="PLPDE_III_DapDC"/>
    <property type="match status" value="1"/>
</dbReference>
<dbReference type="SUPFAM" id="SSF50621">
    <property type="entry name" value="Alanine racemase C-terminal domain-like"/>
    <property type="match status" value="1"/>
</dbReference>
<dbReference type="GO" id="GO:0008836">
    <property type="term" value="F:diaminopimelate decarboxylase activity"/>
    <property type="evidence" value="ECO:0007669"/>
    <property type="project" value="UniProtKB-EC"/>
</dbReference>
<protein>
    <submittedName>
        <fullName evidence="7">Diaminopimelate decarboxylase</fullName>
        <ecNumber evidence="7">4.1.1.20</ecNumber>
    </submittedName>
</protein>
<evidence type="ECO:0000256" key="1">
    <source>
        <dbReference type="ARBA" id="ARBA00001933"/>
    </source>
</evidence>
<evidence type="ECO:0000256" key="4">
    <source>
        <dbReference type="ARBA" id="ARBA00023239"/>
    </source>
</evidence>
<dbReference type="InterPro" id="IPR000183">
    <property type="entry name" value="Orn/DAP/Arg_de-COase"/>
</dbReference>
<dbReference type="InterPro" id="IPR022653">
    <property type="entry name" value="De-COase2_pyr-phos_BS"/>
</dbReference>
<name>A0A3B0UG23_9ZZZZ</name>
<accession>A0A3B0UG23</accession>
<evidence type="ECO:0000259" key="5">
    <source>
        <dbReference type="Pfam" id="PF00278"/>
    </source>
</evidence>
<feature type="non-terminal residue" evidence="7">
    <location>
        <position position="356"/>
    </location>
</feature>
<evidence type="ECO:0000259" key="6">
    <source>
        <dbReference type="Pfam" id="PF02784"/>
    </source>
</evidence>
<dbReference type="InterPro" id="IPR022644">
    <property type="entry name" value="De-COase2_N"/>
</dbReference>
<dbReference type="Gene3D" id="3.20.20.10">
    <property type="entry name" value="Alanine racemase"/>
    <property type="match status" value="1"/>
</dbReference>
<organism evidence="7">
    <name type="scientific">hydrothermal vent metagenome</name>
    <dbReference type="NCBI Taxonomy" id="652676"/>
    <lineage>
        <taxon>unclassified sequences</taxon>
        <taxon>metagenomes</taxon>
        <taxon>ecological metagenomes</taxon>
    </lineage>
</organism>
<evidence type="ECO:0000256" key="2">
    <source>
        <dbReference type="ARBA" id="ARBA00022793"/>
    </source>
</evidence>